<name>A0A545TT36_9PROT</name>
<dbReference type="GO" id="GO:0046872">
    <property type="term" value="F:metal ion binding"/>
    <property type="evidence" value="ECO:0007669"/>
    <property type="project" value="InterPro"/>
</dbReference>
<dbReference type="Proteomes" id="UP000315252">
    <property type="component" value="Unassembled WGS sequence"/>
</dbReference>
<dbReference type="AlphaFoldDB" id="A0A545TT36"/>
<keyword evidence="4" id="KW-1185">Reference proteome</keyword>
<protein>
    <submittedName>
        <fullName evidence="3">Alpha-L-glutamate ligase</fullName>
    </submittedName>
</protein>
<dbReference type="RefSeq" id="WP_142896098.1">
    <property type="nucleotide sequence ID" value="NZ_ML660054.1"/>
</dbReference>
<organism evidence="3 4">
    <name type="scientific">Denitrobaculum tricleocarpae</name>
    <dbReference type="NCBI Taxonomy" id="2591009"/>
    <lineage>
        <taxon>Bacteria</taxon>
        <taxon>Pseudomonadati</taxon>
        <taxon>Pseudomonadota</taxon>
        <taxon>Alphaproteobacteria</taxon>
        <taxon>Rhodospirillales</taxon>
        <taxon>Rhodospirillaceae</taxon>
        <taxon>Denitrobaculum</taxon>
    </lineage>
</organism>
<dbReference type="GO" id="GO:0005524">
    <property type="term" value="F:ATP binding"/>
    <property type="evidence" value="ECO:0007669"/>
    <property type="project" value="UniProtKB-UniRule"/>
</dbReference>
<dbReference type="GO" id="GO:0018169">
    <property type="term" value="F:ribosomal S6-glutamic acid ligase activity"/>
    <property type="evidence" value="ECO:0007669"/>
    <property type="project" value="TreeGrafter"/>
</dbReference>
<evidence type="ECO:0000256" key="1">
    <source>
        <dbReference type="PROSITE-ProRule" id="PRU00409"/>
    </source>
</evidence>
<evidence type="ECO:0000313" key="4">
    <source>
        <dbReference type="Proteomes" id="UP000315252"/>
    </source>
</evidence>
<evidence type="ECO:0000313" key="3">
    <source>
        <dbReference type="EMBL" id="TQV80385.1"/>
    </source>
</evidence>
<dbReference type="InterPro" id="IPR011761">
    <property type="entry name" value="ATP-grasp"/>
</dbReference>
<proteinExistence type="predicted"/>
<evidence type="ECO:0000259" key="2">
    <source>
        <dbReference type="PROSITE" id="PS50975"/>
    </source>
</evidence>
<comment type="caution">
    <text evidence="3">The sequence shown here is derived from an EMBL/GenBank/DDBJ whole genome shotgun (WGS) entry which is preliminary data.</text>
</comment>
<feature type="domain" description="ATP-grasp" evidence="2">
    <location>
        <begin position="100"/>
        <end position="305"/>
    </location>
</feature>
<keyword evidence="1" id="KW-0547">Nucleotide-binding</keyword>
<gene>
    <name evidence="3" type="ORF">FKG95_09370</name>
</gene>
<dbReference type="EMBL" id="VHSH01000003">
    <property type="protein sequence ID" value="TQV80385.1"/>
    <property type="molecule type" value="Genomic_DNA"/>
</dbReference>
<dbReference type="GO" id="GO:0005737">
    <property type="term" value="C:cytoplasm"/>
    <property type="evidence" value="ECO:0007669"/>
    <property type="project" value="TreeGrafter"/>
</dbReference>
<reference evidence="3 4" key="1">
    <citation type="submission" date="2019-06" db="EMBL/GenBank/DDBJ databases">
        <title>Whole genome sequence for Rhodospirillaceae sp. R148.</title>
        <authorList>
            <person name="Wang G."/>
        </authorList>
    </citation>
    <scope>NUCLEOTIDE SEQUENCE [LARGE SCALE GENOMIC DNA]</scope>
    <source>
        <strain evidence="3 4">R148</strain>
    </source>
</reference>
<keyword evidence="1" id="KW-0067">ATP-binding</keyword>
<dbReference type="SUPFAM" id="SSF56059">
    <property type="entry name" value="Glutathione synthetase ATP-binding domain-like"/>
    <property type="match status" value="1"/>
</dbReference>
<dbReference type="PROSITE" id="PS50975">
    <property type="entry name" value="ATP_GRASP"/>
    <property type="match status" value="1"/>
</dbReference>
<dbReference type="PANTHER" id="PTHR21621">
    <property type="entry name" value="RIBOSOMAL PROTEIN S6 MODIFICATION PROTEIN"/>
    <property type="match status" value="1"/>
</dbReference>
<keyword evidence="3" id="KW-0436">Ligase</keyword>
<accession>A0A545TT36</accession>
<dbReference type="GO" id="GO:0009432">
    <property type="term" value="P:SOS response"/>
    <property type="evidence" value="ECO:0007669"/>
    <property type="project" value="TreeGrafter"/>
</dbReference>
<dbReference type="OrthoDB" id="4789744at2"/>
<dbReference type="PANTHER" id="PTHR21621:SF0">
    <property type="entry name" value="BETA-CITRYLGLUTAMATE SYNTHASE B-RELATED"/>
    <property type="match status" value="1"/>
</dbReference>
<sequence length="322" mass="35372">MSKIYILHENPEWVTPLHAAFEKRGIQAEEWLLDEGSVAFDTPPPAGVFYNRMSASSHTRGHRFAPELTHAVLNWLTLHGRRVVNGPRALYLEVSKVAQYAALQAAGIRTPRTRVAVGRDAVVEAARSFAPAPFILKPNRGGKGLGVRLFSTAEEAEAYLASDEAAGEAPIDGLWLIQDYIRSPEPFITRCEFVDGRFHYAVRVETGGSFELCPADVCAIDKKPNSSAPAVNFTITGDVDCALIASYERFLRANEIEIAGIEFIRDANGQVFTYDVNTNTNYNADAERKAHLAETGMEAIARFLSSELDALLETSQEIIAAE</sequence>
<dbReference type="Gene3D" id="3.30.470.20">
    <property type="entry name" value="ATP-grasp fold, B domain"/>
    <property type="match status" value="1"/>
</dbReference>